<dbReference type="RefSeq" id="WP_307627488.1">
    <property type="nucleotide sequence ID" value="NZ_JAUSZS010000004.1"/>
</dbReference>
<dbReference type="SUPFAM" id="SSF56747">
    <property type="entry name" value="Prim-pol domain"/>
    <property type="match status" value="1"/>
</dbReference>
<feature type="domain" description="DUF927" evidence="2">
    <location>
        <begin position="435"/>
        <end position="691"/>
    </location>
</feature>
<dbReference type="Pfam" id="PF06048">
    <property type="entry name" value="DUF927"/>
    <property type="match status" value="1"/>
</dbReference>
<dbReference type="EMBL" id="JAUSZS010000004">
    <property type="protein sequence ID" value="MDQ0933772.1"/>
    <property type="molecule type" value="Genomic_DNA"/>
</dbReference>
<dbReference type="InterPro" id="IPR015330">
    <property type="entry name" value="DNA_primase/pol_bifunc_N"/>
</dbReference>
<evidence type="ECO:0008006" key="6">
    <source>
        <dbReference type="Google" id="ProtNLM"/>
    </source>
</evidence>
<evidence type="ECO:0000259" key="2">
    <source>
        <dbReference type="Pfam" id="PF06048"/>
    </source>
</evidence>
<feature type="region of interest" description="Disordered" evidence="1">
    <location>
        <begin position="229"/>
        <end position="255"/>
    </location>
</feature>
<name>A0ABU0RP55_9ACTN</name>
<accession>A0ABU0RP55</accession>
<feature type="domain" description="DNA primase/polymerase bifunctional N-terminal" evidence="3">
    <location>
        <begin position="17"/>
        <end position="199"/>
    </location>
</feature>
<dbReference type="Proteomes" id="UP001223072">
    <property type="component" value="Unassembled WGS sequence"/>
</dbReference>
<evidence type="ECO:0000256" key="1">
    <source>
        <dbReference type="SAM" id="MobiDB-lite"/>
    </source>
</evidence>
<evidence type="ECO:0000259" key="3">
    <source>
        <dbReference type="Pfam" id="PF09250"/>
    </source>
</evidence>
<protein>
    <recommendedName>
        <fullName evidence="6">DUF927 domain-containing protein</fullName>
    </recommendedName>
</protein>
<organism evidence="4 5">
    <name type="scientific">Streptomyces turgidiscabies</name>
    <dbReference type="NCBI Taxonomy" id="85558"/>
    <lineage>
        <taxon>Bacteria</taxon>
        <taxon>Bacillati</taxon>
        <taxon>Actinomycetota</taxon>
        <taxon>Actinomycetes</taxon>
        <taxon>Kitasatosporales</taxon>
        <taxon>Streptomycetaceae</taxon>
        <taxon>Streptomyces</taxon>
    </lineage>
</organism>
<sequence length="963" mass="104147">MTDTQTPDLRAAASELHDAGLCILPIKADGTKKPAVSWLEYKVSRTTPEQHDGWFGTDRPRGIAVVYGAVSGNVELLEFEGIAIREGLLKDVTEIMEASGPRISEAWAAILGGWVTESPRGGRHFRVRVEGGDVPGNTKLASRLAREDEYTEVDRQRLRQKPDARIVRVLIETRGEGGYGLVEPSGGTVHETGRPYVRLVGGPDTIPTLDAETVGAIRDVCRMVDQLPQPEAAKTAPRPAPPRPDGSLRPGDDFEARGSWEDILRGVFRPMHTRGSETYWGWADGVGGVKATTGKDDHDRLFVFATGSEFQSEVPYSKFGAYALLNHGGDHKAAARELARQGYGSRHLATVGSPTATRALGPAPAPVNPAPVAAPAEDEHARADEERATQGGTARDSEGFDYADTFGLPPTVRTPYDYRVTGRGVEVLSQSGESWTRVTFAPLVVTATFEDPEGDQYVELSWVDRSLGRPRRISRIVSRETAKRGRKLIETLGSAGLPAVEGDARAVEKWLAEFEAENVHRIPSEQLARWLGWQDDGTFVSSPEEGIKVDTAFEEQRGPARAHARKGTLEGWQATVAQLAGFPVPRVAVAAALAAPLLKPLGLNSFTLDISSRSTKGKTTALQVALSVWADPSEHASAMSNWRTTLYAIEKRLNLVRGIVTVFDETMAVTDDTLIDEVLYQLPMNHGKARSGGAFGNMLPWETILLSSGERPALSFTTSQGAAARILGTTIAPFGEGGGPTAAAAREGVLANHGHAGPEFIRYILSGLAQPNGAEKLKEHHRTLVDEFRGSGDMTNRRAPMVAALVLAETLACRTGLLPYEPLTHDKWRGLFTAHNPTDNRPDMALDVLREYVAGHAHELFTASRAASSDRPPYAGWLGVLGTDKTTGAVEVALLPERVRKILADSGYSLDAVVGSWVDAEYLKTLKSQRPAHLVPRRFDGARAKCLAFTPEGMPFGDQDEAA</sequence>
<dbReference type="Pfam" id="PF09250">
    <property type="entry name" value="Prim-Pol"/>
    <property type="match status" value="1"/>
</dbReference>
<feature type="region of interest" description="Disordered" evidence="1">
    <location>
        <begin position="359"/>
        <end position="406"/>
    </location>
</feature>
<dbReference type="Gene3D" id="3.30.720.160">
    <property type="entry name" value="Bifunctional DNA primase/polymerase, N-terminal"/>
    <property type="match status" value="1"/>
</dbReference>
<evidence type="ECO:0000313" key="5">
    <source>
        <dbReference type="Proteomes" id="UP001223072"/>
    </source>
</evidence>
<keyword evidence="5" id="KW-1185">Reference proteome</keyword>
<proteinExistence type="predicted"/>
<feature type="compositionally biased region" description="Basic and acidic residues" evidence="1">
    <location>
        <begin position="377"/>
        <end position="388"/>
    </location>
</feature>
<dbReference type="InterPro" id="IPR009270">
    <property type="entry name" value="DUF927"/>
</dbReference>
<evidence type="ECO:0000313" key="4">
    <source>
        <dbReference type="EMBL" id="MDQ0933772.1"/>
    </source>
</evidence>
<gene>
    <name evidence="4" type="ORF">QFZ49_003712</name>
</gene>
<reference evidence="4 5" key="1">
    <citation type="submission" date="2023-07" db="EMBL/GenBank/DDBJ databases">
        <title>Comparative genomics of wheat-associated soil bacteria to identify genetic determinants of phenazine resistance.</title>
        <authorList>
            <person name="Mouncey N."/>
        </authorList>
    </citation>
    <scope>NUCLEOTIDE SEQUENCE [LARGE SCALE GENOMIC DNA]</scope>
    <source>
        <strain evidence="4 5">W2I16</strain>
    </source>
</reference>
<comment type="caution">
    <text evidence="4">The sequence shown here is derived from an EMBL/GenBank/DDBJ whole genome shotgun (WGS) entry which is preliminary data.</text>
</comment>